<comment type="similarity">
    <text evidence="2">Belongs to the peptidase S49 family.</text>
</comment>
<protein>
    <submittedName>
        <fullName evidence="9">Signal peptide peptidase SppA</fullName>
    </submittedName>
</protein>
<keyword evidence="6" id="KW-0472">Membrane</keyword>
<dbReference type="NCBIfam" id="TIGR00706">
    <property type="entry name" value="SppA_dom"/>
    <property type="match status" value="1"/>
</dbReference>
<accession>A0A2H1YIR2</accession>
<dbReference type="GO" id="GO:0006465">
    <property type="term" value="P:signal peptide processing"/>
    <property type="evidence" value="ECO:0007669"/>
    <property type="project" value="InterPro"/>
</dbReference>
<dbReference type="PANTHER" id="PTHR33209">
    <property type="entry name" value="PROTEASE 4"/>
    <property type="match status" value="1"/>
</dbReference>
<feature type="domain" description="Peptidase S49" evidence="8">
    <location>
        <begin position="125"/>
        <end position="272"/>
    </location>
</feature>
<evidence type="ECO:0000256" key="2">
    <source>
        <dbReference type="ARBA" id="ARBA00008683"/>
    </source>
</evidence>
<dbReference type="InterPro" id="IPR004635">
    <property type="entry name" value="Pept_S49_SppA"/>
</dbReference>
<dbReference type="InterPro" id="IPR029045">
    <property type="entry name" value="ClpP/crotonase-like_dom_sf"/>
</dbReference>
<evidence type="ECO:0000259" key="8">
    <source>
        <dbReference type="Pfam" id="PF01343"/>
    </source>
</evidence>
<keyword evidence="3" id="KW-0645">Protease</keyword>
<dbReference type="GO" id="GO:0008236">
    <property type="term" value="F:serine-type peptidase activity"/>
    <property type="evidence" value="ECO:0007669"/>
    <property type="project" value="UniProtKB-KW"/>
</dbReference>
<evidence type="ECO:0000256" key="6">
    <source>
        <dbReference type="ARBA" id="ARBA00023136"/>
    </source>
</evidence>
<dbReference type="GO" id="GO:0016020">
    <property type="term" value="C:membrane"/>
    <property type="evidence" value="ECO:0007669"/>
    <property type="project" value="UniProtKB-SubCell"/>
</dbReference>
<evidence type="ECO:0000256" key="3">
    <source>
        <dbReference type="ARBA" id="ARBA00022670"/>
    </source>
</evidence>
<dbReference type="AlphaFoldDB" id="A0A2H1YIR2"/>
<dbReference type="CDD" id="cd07018">
    <property type="entry name" value="S49_SppA_67K_type"/>
    <property type="match status" value="1"/>
</dbReference>
<dbReference type="SUPFAM" id="SSF52096">
    <property type="entry name" value="ClpP/crotonase"/>
    <property type="match status" value="2"/>
</dbReference>
<sequence length="585" mass="65464">MNFLRNLLASILGFFIALFLLFFFFIGIAAVMGTGMSGDQEIFIKENTVLELDLSTPIKDYAPKEKNPLAEILELADEKLALNKIINAIENAKTDPNITGISIKTTQVNAGIAQTQAIRNKLQDFKKSGKFIYAYNDVYTQKNYYLSSVADSLFLNPVGAIDFKGLSTEILYYKDFEDKYGIKMEVIRHGKYKSAVEPYLTNKMSDANREQTTSLLKSIWSEITTDVSESRNISIEKLNLIADNANGRNAQIAKENNLIDGIIYQDEYEQKLTLNSDKKAHTISLEDYIKTGKGRIYSSEKNKIAVIYAQGEIRYAKGNENIIGQEITNEAIREARKDKNVKAIVLRVNSPGGSALASELIWRELELAKKEKPLVVSMGNLAASGGYYIACNADKIIAEPTTITGSIGVFGAIPNVYQFAENIGINAEQVSTNNNPNYSLFEPINDKFYSVTKQGVEHIYTIFVNRVSAGRNMTFEQVNNVAQGRVWTGKQALENGLVDKLGSLNDAIKVASELANIDVYKVRNYPDYKIDFKEAFNFSLFAKSSKNEILKEALGSENYQLYNTINELKKLKGIQARMPYVLQIK</sequence>
<dbReference type="Proteomes" id="UP000234211">
    <property type="component" value="Unassembled WGS sequence"/>
</dbReference>
<keyword evidence="4" id="KW-0378">Hydrolase</keyword>
<keyword evidence="10" id="KW-1185">Reference proteome</keyword>
<reference evidence="10" key="1">
    <citation type="submission" date="2017-11" db="EMBL/GenBank/DDBJ databases">
        <authorList>
            <person name="Duchaud E."/>
        </authorList>
    </citation>
    <scope>NUCLEOTIDE SEQUENCE [LARGE SCALE GENOMIC DNA]</scope>
    <source>
        <strain evidence="10">Tenacibaculum sp. TNO020</strain>
    </source>
</reference>
<dbReference type="InterPro" id="IPR004634">
    <property type="entry name" value="Pept_S49_pIV"/>
</dbReference>
<dbReference type="PIRSF" id="PIRSF001217">
    <property type="entry name" value="Protease_4_SppA"/>
    <property type="match status" value="1"/>
</dbReference>
<dbReference type="PANTHER" id="PTHR33209:SF1">
    <property type="entry name" value="PEPTIDASE S49 DOMAIN-CONTAINING PROTEIN"/>
    <property type="match status" value="1"/>
</dbReference>
<comment type="subcellular location">
    <subcellularLocation>
        <location evidence="1">Membrane</location>
    </subcellularLocation>
</comment>
<dbReference type="InterPro" id="IPR047217">
    <property type="entry name" value="S49_SppA_67K_type_N"/>
</dbReference>
<evidence type="ECO:0000256" key="5">
    <source>
        <dbReference type="ARBA" id="ARBA00022825"/>
    </source>
</evidence>
<evidence type="ECO:0000256" key="1">
    <source>
        <dbReference type="ARBA" id="ARBA00004370"/>
    </source>
</evidence>
<dbReference type="RefSeq" id="WP_101918017.1">
    <property type="nucleotide sequence ID" value="NZ_OENF01000039.1"/>
</dbReference>
<organism evidence="9 10">
    <name type="scientific">Tenacibaculum piscium</name>
    <dbReference type="NCBI Taxonomy" id="1458515"/>
    <lineage>
        <taxon>Bacteria</taxon>
        <taxon>Pseudomonadati</taxon>
        <taxon>Bacteroidota</taxon>
        <taxon>Flavobacteriia</taxon>
        <taxon>Flavobacteriales</taxon>
        <taxon>Flavobacteriaceae</taxon>
        <taxon>Tenacibaculum</taxon>
    </lineage>
</organism>
<evidence type="ECO:0000313" key="10">
    <source>
        <dbReference type="Proteomes" id="UP000234211"/>
    </source>
</evidence>
<feature type="active site" description="Proton donor/acceptor" evidence="7">
    <location>
        <position position="193"/>
    </location>
</feature>
<evidence type="ECO:0000256" key="4">
    <source>
        <dbReference type="ARBA" id="ARBA00022801"/>
    </source>
</evidence>
<evidence type="ECO:0000313" key="9">
    <source>
        <dbReference type="EMBL" id="SOS75385.1"/>
    </source>
</evidence>
<dbReference type="NCBIfam" id="TIGR00705">
    <property type="entry name" value="SppA_67K"/>
    <property type="match status" value="1"/>
</dbReference>
<proteinExistence type="inferred from homology"/>
<dbReference type="InterPro" id="IPR002142">
    <property type="entry name" value="Peptidase_S49"/>
</dbReference>
<dbReference type="Pfam" id="PF01343">
    <property type="entry name" value="Peptidase_S49"/>
    <property type="match status" value="2"/>
</dbReference>
<name>A0A2H1YIR2_9FLAO</name>
<dbReference type="CDD" id="cd07023">
    <property type="entry name" value="S49_Sppa_N_C"/>
    <property type="match status" value="1"/>
</dbReference>
<feature type="domain" description="Peptidase S49" evidence="8">
    <location>
        <begin position="368"/>
        <end position="517"/>
    </location>
</feature>
<dbReference type="Gene3D" id="3.90.226.10">
    <property type="entry name" value="2-enoyl-CoA Hydratase, Chain A, domain 1"/>
    <property type="match status" value="4"/>
</dbReference>
<evidence type="ECO:0000256" key="7">
    <source>
        <dbReference type="PIRSR" id="PIRSR001217-1"/>
    </source>
</evidence>
<gene>
    <name evidence="9" type="ORF">TNO020_440162</name>
</gene>
<feature type="active site" description="Nucleophile" evidence="7">
    <location>
        <position position="384"/>
    </location>
</feature>
<dbReference type="OrthoDB" id="9764363at2"/>
<dbReference type="EMBL" id="OENF01000039">
    <property type="protein sequence ID" value="SOS75385.1"/>
    <property type="molecule type" value="Genomic_DNA"/>
</dbReference>
<dbReference type="InterPro" id="IPR047272">
    <property type="entry name" value="S49_SppA_C"/>
</dbReference>
<keyword evidence="5" id="KW-0720">Serine protease</keyword>